<organism evidence="2 3">
    <name type="scientific">Aquamicrobium defluvii</name>
    <dbReference type="NCBI Taxonomy" id="69279"/>
    <lineage>
        <taxon>Bacteria</taxon>
        <taxon>Pseudomonadati</taxon>
        <taxon>Pseudomonadota</taxon>
        <taxon>Alphaproteobacteria</taxon>
        <taxon>Hyphomicrobiales</taxon>
        <taxon>Phyllobacteriaceae</taxon>
        <taxon>Aquamicrobium</taxon>
    </lineage>
</organism>
<dbReference type="HOGENOM" id="CLU_2550967_0_0_5"/>
<accession>A0A011SSF0</accession>
<sequence length="82" mass="9288">MNDRITRDNLFRAPKSRADTKADLTDQTARAIVDAEVEGREAKTARLRQARLEMEARSAQEPSPAKPQRSNTPAPTRTRRSR</sequence>
<comment type="caution">
    <text evidence="2">The sequence shown here is derived from an EMBL/GenBank/DDBJ whole genome shotgun (WGS) entry which is preliminary data.</text>
</comment>
<name>A0A011SSF0_9HYPH</name>
<evidence type="ECO:0000313" key="2">
    <source>
        <dbReference type="EMBL" id="EXL02104.1"/>
    </source>
</evidence>
<dbReference type="EMBL" id="JENY01000034">
    <property type="protein sequence ID" value="EXL02104.1"/>
    <property type="molecule type" value="Genomic_DNA"/>
</dbReference>
<dbReference type="eggNOG" id="ENOG5031DN1">
    <property type="taxonomic scope" value="Bacteria"/>
</dbReference>
<protein>
    <submittedName>
        <fullName evidence="2">Uncharacterized protein</fullName>
    </submittedName>
</protein>
<dbReference type="RefSeq" id="WP_051520794.1">
    <property type="nucleotide sequence ID" value="NZ_KK073906.1"/>
</dbReference>
<dbReference type="PATRIC" id="fig|69279.3.peg.4276"/>
<feature type="region of interest" description="Disordered" evidence="1">
    <location>
        <begin position="50"/>
        <end position="82"/>
    </location>
</feature>
<feature type="compositionally biased region" description="Basic and acidic residues" evidence="1">
    <location>
        <begin position="1"/>
        <end position="24"/>
    </location>
</feature>
<reference evidence="2 3" key="1">
    <citation type="submission" date="2014-02" db="EMBL/GenBank/DDBJ databases">
        <title>Aquamicrobium defluvii Genome sequencing.</title>
        <authorList>
            <person name="Wang X."/>
        </authorList>
    </citation>
    <scope>NUCLEOTIDE SEQUENCE [LARGE SCALE GENOMIC DNA]</scope>
    <source>
        <strain evidence="2 3">W13Z1</strain>
    </source>
</reference>
<dbReference type="AlphaFoldDB" id="A0A011SSF0"/>
<evidence type="ECO:0000313" key="3">
    <source>
        <dbReference type="Proteomes" id="UP000019849"/>
    </source>
</evidence>
<evidence type="ECO:0000256" key="1">
    <source>
        <dbReference type="SAM" id="MobiDB-lite"/>
    </source>
</evidence>
<proteinExistence type="predicted"/>
<gene>
    <name evidence="2" type="ORF">BG36_16070</name>
</gene>
<feature type="region of interest" description="Disordered" evidence="1">
    <location>
        <begin position="1"/>
        <end position="26"/>
    </location>
</feature>
<dbReference type="Proteomes" id="UP000019849">
    <property type="component" value="Unassembled WGS sequence"/>
</dbReference>